<accession>A0A1Q5SQZ1</accession>
<dbReference type="EMBL" id="MQMG01000046">
    <property type="protein sequence ID" value="OKO90418.1"/>
    <property type="molecule type" value="Genomic_DNA"/>
</dbReference>
<evidence type="ECO:0000313" key="1">
    <source>
        <dbReference type="EMBL" id="OKO90418.1"/>
    </source>
</evidence>
<organism evidence="1 2">
    <name type="scientific">Geobacillus proteiniphilus</name>
    <dbReference type="NCBI Taxonomy" id="860353"/>
    <lineage>
        <taxon>Bacteria</taxon>
        <taxon>Bacillati</taxon>
        <taxon>Bacillota</taxon>
        <taxon>Bacilli</taxon>
        <taxon>Bacillales</taxon>
        <taxon>Anoxybacillaceae</taxon>
        <taxon>Geobacillus</taxon>
    </lineage>
</organism>
<proteinExistence type="predicted"/>
<sequence length="264" mass="30716">MHADPVTCRMYGHRQGGESLLAEIHGKISSDGSNLSERLEDQLTANVFGTSRYLPFHKGIKPILSKAVFFSQTDQTVFINGLEMQKDEFIGDKVKFWVKGERSEIDVLLELDHLIIGIEVKYHSPLSSDDQLEREASDLLKGKGQTPKFLLLLGTEPEVNMIAKKVMENRKLPSGVHFGYLSWQEVFHQLVYVQKNETLNEFERLMLKDLIALLRKKGFDRFQNFQSLACPLVDHCSYFHFYTDEQFFHLSANRIEKEWYYEFR</sequence>
<reference evidence="2" key="2">
    <citation type="submission" date="2017-01" db="EMBL/GenBank/DDBJ databases">
        <title>Genome sequencing and annotation of Geobacillus sp. 1017, a Hydrocarbon-Oxidizing Thermophilic Bacterium Isolated from a Heavy Oil Reservoir (China).</title>
        <authorList>
            <person name="Kadnikov V.V."/>
            <person name="Mardanov A.V."/>
            <person name="Poltaraus A.B."/>
            <person name="Sokolova D.S."/>
            <person name="Semenova E.M."/>
            <person name="Ravin N.V."/>
            <person name="Tourova T.P."/>
            <person name="Nazina T.N."/>
        </authorList>
    </citation>
    <scope>NUCLEOTIDE SEQUENCE [LARGE SCALE GENOMIC DNA]</scope>
    <source>
        <strain evidence="2">1017</strain>
    </source>
</reference>
<name>A0A1Q5SQZ1_9BACL</name>
<evidence type="ECO:0000313" key="2">
    <source>
        <dbReference type="Proteomes" id="UP000186030"/>
    </source>
</evidence>
<reference evidence="1 2" key="1">
    <citation type="submission" date="2016-11" db="EMBL/GenBank/DDBJ databases">
        <authorList>
            <person name="Kadnikov V."/>
            <person name="Nazina T."/>
        </authorList>
    </citation>
    <scope>NUCLEOTIDE SEQUENCE [LARGE SCALE GENOMIC DNA]</scope>
    <source>
        <strain evidence="1 2">1017</strain>
    </source>
</reference>
<gene>
    <name evidence="1" type="ORF">BRO54_3064</name>
</gene>
<comment type="caution">
    <text evidence="1">The sequence shown here is derived from an EMBL/GenBank/DDBJ whole genome shotgun (WGS) entry which is preliminary data.</text>
</comment>
<protein>
    <submittedName>
        <fullName evidence="1">Uncharacterized protein</fullName>
    </submittedName>
</protein>
<dbReference type="AlphaFoldDB" id="A0A1Q5SQZ1"/>
<dbReference type="Proteomes" id="UP000186030">
    <property type="component" value="Unassembled WGS sequence"/>
</dbReference>